<dbReference type="Pfam" id="PF00412">
    <property type="entry name" value="LIM"/>
    <property type="match status" value="2"/>
</dbReference>
<dbReference type="SUPFAM" id="SSF46689">
    <property type="entry name" value="Homeodomain-like"/>
    <property type="match status" value="1"/>
</dbReference>
<feature type="compositionally biased region" description="Polar residues" evidence="12">
    <location>
        <begin position="443"/>
        <end position="455"/>
    </location>
</feature>
<evidence type="ECO:0000256" key="4">
    <source>
        <dbReference type="ARBA" id="ARBA00022833"/>
    </source>
</evidence>
<keyword evidence="3" id="KW-0677">Repeat</keyword>
<keyword evidence="8 9" id="KW-0539">Nucleus</keyword>
<dbReference type="CDD" id="cd00086">
    <property type="entry name" value="homeodomain"/>
    <property type="match status" value="1"/>
</dbReference>
<feature type="region of interest" description="Disordered" evidence="12">
    <location>
        <begin position="208"/>
        <end position="246"/>
    </location>
</feature>
<feature type="compositionally biased region" description="Basic residues" evidence="12">
    <location>
        <begin position="216"/>
        <end position="230"/>
    </location>
</feature>
<name>A0A7R9J4T8_TIMCA</name>
<keyword evidence="5 10" id="KW-0440">LIM domain</keyword>
<dbReference type="PROSITE" id="PS50023">
    <property type="entry name" value="LIM_DOMAIN_2"/>
    <property type="match status" value="2"/>
</dbReference>
<evidence type="ECO:0000256" key="5">
    <source>
        <dbReference type="ARBA" id="ARBA00023038"/>
    </source>
</evidence>
<dbReference type="PANTHER" id="PTHR24208:SF168">
    <property type="entry name" value="PROTEIN APTEROUS"/>
    <property type="match status" value="1"/>
</dbReference>
<keyword evidence="7 9" id="KW-0371">Homeobox</keyword>
<dbReference type="SMART" id="SM00132">
    <property type="entry name" value="LIM"/>
    <property type="match status" value="2"/>
</dbReference>
<feature type="region of interest" description="Disordered" evidence="12">
    <location>
        <begin position="419"/>
        <end position="465"/>
    </location>
</feature>
<protein>
    <submittedName>
        <fullName evidence="15">(California timema) hypothetical protein</fullName>
    </submittedName>
</protein>
<dbReference type="FunFam" id="2.10.110.10:FF:000177">
    <property type="entry name" value="LIM homeobox 9"/>
    <property type="match status" value="1"/>
</dbReference>
<evidence type="ECO:0000256" key="11">
    <source>
        <dbReference type="RuleBase" id="RU000682"/>
    </source>
</evidence>
<feature type="DNA-binding region" description="Homeobox" evidence="9">
    <location>
        <begin position="457"/>
        <end position="516"/>
    </location>
</feature>
<feature type="region of interest" description="Disordered" evidence="12">
    <location>
        <begin position="519"/>
        <end position="585"/>
    </location>
</feature>
<dbReference type="Gene3D" id="2.10.110.10">
    <property type="entry name" value="Cysteine Rich Protein"/>
    <property type="match status" value="2"/>
</dbReference>
<dbReference type="FunFam" id="1.10.10.60:FF:000027">
    <property type="entry name" value="LIM/homeobox protein Lhx9"/>
    <property type="match status" value="1"/>
</dbReference>
<feature type="domain" description="LIM zinc-binding" evidence="13">
    <location>
        <begin position="270"/>
        <end position="331"/>
    </location>
</feature>
<dbReference type="GO" id="GO:0030182">
    <property type="term" value="P:neuron differentiation"/>
    <property type="evidence" value="ECO:0007669"/>
    <property type="project" value="TreeGrafter"/>
</dbReference>
<accession>A0A7R9J4T8</accession>
<evidence type="ECO:0000256" key="2">
    <source>
        <dbReference type="ARBA" id="ARBA00022723"/>
    </source>
</evidence>
<dbReference type="InterPro" id="IPR001781">
    <property type="entry name" value="Znf_LIM"/>
</dbReference>
<dbReference type="Gene3D" id="1.10.10.60">
    <property type="entry name" value="Homeodomain-like"/>
    <property type="match status" value="1"/>
</dbReference>
<keyword evidence="6 9" id="KW-0238">DNA-binding</keyword>
<feature type="region of interest" description="Disordered" evidence="12">
    <location>
        <begin position="108"/>
        <end position="131"/>
    </location>
</feature>
<evidence type="ECO:0000259" key="13">
    <source>
        <dbReference type="PROSITE" id="PS50023"/>
    </source>
</evidence>
<evidence type="ECO:0000259" key="14">
    <source>
        <dbReference type="PROSITE" id="PS50071"/>
    </source>
</evidence>
<evidence type="ECO:0000256" key="1">
    <source>
        <dbReference type="ARBA" id="ARBA00004123"/>
    </source>
</evidence>
<evidence type="ECO:0000256" key="9">
    <source>
        <dbReference type="PROSITE-ProRule" id="PRU00108"/>
    </source>
</evidence>
<feature type="compositionally biased region" description="Basic and acidic residues" evidence="12">
    <location>
        <begin position="58"/>
        <end position="67"/>
    </location>
</feature>
<evidence type="ECO:0000313" key="15">
    <source>
        <dbReference type="EMBL" id="CAD7572614.1"/>
    </source>
</evidence>
<dbReference type="GO" id="GO:0000977">
    <property type="term" value="F:RNA polymerase II transcription regulatory region sequence-specific DNA binding"/>
    <property type="evidence" value="ECO:0007669"/>
    <property type="project" value="TreeGrafter"/>
</dbReference>
<evidence type="ECO:0000256" key="6">
    <source>
        <dbReference type="ARBA" id="ARBA00023125"/>
    </source>
</evidence>
<dbReference type="InterPro" id="IPR001356">
    <property type="entry name" value="HD"/>
</dbReference>
<organism evidence="15">
    <name type="scientific">Timema californicum</name>
    <name type="common">California timema</name>
    <name type="synonym">Walking stick</name>
    <dbReference type="NCBI Taxonomy" id="61474"/>
    <lineage>
        <taxon>Eukaryota</taxon>
        <taxon>Metazoa</taxon>
        <taxon>Ecdysozoa</taxon>
        <taxon>Arthropoda</taxon>
        <taxon>Hexapoda</taxon>
        <taxon>Insecta</taxon>
        <taxon>Pterygota</taxon>
        <taxon>Neoptera</taxon>
        <taxon>Polyneoptera</taxon>
        <taxon>Phasmatodea</taxon>
        <taxon>Timematodea</taxon>
        <taxon>Timematoidea</taxon>
        <taxon>Timematidae</taxon>
        <taxon>Timema</taxon>
    </lineage>
</organism>
<dbReference type="GO" id="GO:0005634">
    <property type="term" value="C:nucleus"/>
    <property type="evidence" value="ECO:0007669"/>
    <property type="project" value="UniProtKB-SubCell"/>
</dbReference>
<sequence length="585" mass="64890">MTGLGRLYLDKVYLYLHGRRLEKTFCKKSLSTPDRDSNLTLPVIVSLVNCESDALSQDIHDGPRSADRPFTTGPFGNRGRRNHSSLHGPAACYKHTQRYPSSDVVEIQRLGKGDPPPHTRERDRQTDTFIRTRAPITTKRSPPMVSPHWWMPDSEKRRCYKGKARRLAANRDKNEEKGEEKINHNGEDTSKLVCEWGKVVETKQKFTEEGEISKIKSGRRKGRRGGRRSLQKVVRGGVSDGFGKRSAEMLKDREATGPTATSPCGGPEPSVCGGCGGRITDRYYLLAVDRSWHSACLKCCECKLPLDSELTCFARDGNIYCKEDYYRLFAVKRCGRCQAGISASELVMRARDLVYHLHCFTCVSCGGALSKGDHFGMKDGLVYCRPHYEQLLYTHEAVYCGDLEAVFGGSPAHYFAAGGGGGVQKGRPRKRKLPASSLGGYDTSASSPGNPGSQQRTKRMRTSFKHHQLRTMKSYFAINQNPDAKDLKQLAQKTGLSKRVLQVWFQNARAKWRRNLMRQESGQPPTGAPPGSAGSIPGGPPSVGSASLILGDSNSLPPAPQSEDMHHHHHHSQQTTPTLSFADLY</sequence>
<feature type="compositionally biased region" description="Basic residues" evidence="12">
    <location>
        <begin position="456"/>
        <end position="465"/>
    </location>
</feature>
<dbReference type="Pfam" id="PF00046">
    <property type="entry name" value="Homeodomain"/>
    <property type="match status" value="1"/>
</dbReference>
<dbReference type="InterPro" id="IPR017970">
    <property type="entry name" value="Homeobox_CS"/>
</dbReference>
<keyword evidence="2 10" id="KW-0479">Metal-binding</keyword>
<dbReference type="PROSITE" id="PS50071">
    <property type="entry name" value="HOMEOBOX_2"/>
    <property type="match status" value="1"/>
</dbReference>
<evidence type="ECO:0000256" key="7">
    <source>
        <dbReference type="ARBA" id="ARBA00023155"/>
    </source>
</evidence>
<dbReference type="GO" id="GO:0046872">
    <property type="term" value="F:metal ion binding"/>
    <property type="evidence" value="ECO:0007669"/>
    <property type="project" value="UniProtKB-KW"/>
</dbReference>
<dbReference type="CDD" id="cd09369">
    <property type="entry name" value="LIM1_Lhx2_Lhx9"/>
    <property type="match status" value="1"/>
</dbReference>
<dbReference type="PANTHER" id="PTHR24208">
    <property type="entry name" value="LIM/HOMEOBOX PROTEIN LHX"/>
    <property type="match status" value="1"/>
</dbReference>
<proteinExistence type="predicted"/>
<evidence type="ECO:0000256" key="8">
    <source>
        <dbReference type="ARBA" id="ARBA00023242"/>
    </source>
</evidence>
<reference evidence="15" key="1">
    <citation type="submission" date="2020-11" db="EMBL/GenBank/DDBJ databases">
        <authorList>
            <person name="Tran Van P."/>
        </authorList>
    </citation>
    <scope>NUCLEOTIDE SEQUENCE</scope>
</reference>
<evidence type="ECO:0000256" key="10">
    <source>
        <dbReference type="PROSITE-ProRule" id="PRU00125"/>
    </source>
</evidence>
<gene>
    <name evidence="15" type="ORF">TCMB3V08_LOCUS5258</name>
</gene>
<keyword evidence="4 10" id="KW-0862">Zinc</keyword>
<feature type="compositionally biased region" description="Basic and acidic residues" evidence="12">
    <location>
        <begin position="109"/>
        <end position="126"/>
    </location>
</feature>
<dbReference type="PROSITE" id="PS00478">
    <property type="entry name" value="LIM_DOMAIN_1"/>
    <property type="match status" value="1"/>
</dbReference>
<dbReference type="InterPro" id="IPR050453">
    <property type="entry name" value="LIM_Homeobox_TF"/>
</dbReference>
<feature type="compositionally biased region" description="Low complexity" evidence="12">
    <location>
        <begin position="521"/>
        <end position="535"/>
    </location>
</feature>
<feature type="region of interest" description="Disordered" evidence="12">
    <location>
        <begin position="57"/>
        <end position="88"/>
    </location>
</feature>
<dbReference type="GO" id="GO:0000981">
    <property type="term" value="F:DNA-binding transcription factor activity, RNA polymerase II-specific"/>
    <property type="evidence" value="ECO:0007669"/>
    <property type="project" value="InterPro"/>
</dbReference>
<feature type="domain" description="Homeobox" evidence="14">
    <location>
        <begin position="455"/>
        <end position="515"/>
    </location>
</feature>
<dbReference type="AlphaFoldDB" id="A0A7R9J4T8"/>
<dbReference type="FunFam" id="2.10.110.10:FF:000033">
    <property type="entry name" value="LIM/homeobox protein Lhx9 isoform X2"/>
    <property type="match status" value="1"/>
</dbReference>
<feature type="domain" description="LIM zinc-binding" evidence="13">
    <location>
        <begin position="332"/>
        <end position="394"/>
    </location>
</feature>
<dbReference type="EMBL" id="OE181129">
    <property type="protein sequence ID" value="CAD7572614.1"/>
    <property type="molecule type" value="Genomic_DNA"/>
</dbReference>
<dbReference type="SMART" id="SM00389">
    <property type="entry name" value="HOX"/>
    <property type="match status" value="1"/>
</dbReference>
<dbReference type="InterPro" id="IPR009057">
    <property type="entry name" value="Homeodomain-like_sf"/>
</dbReference>
<dbReference type="CDD" id="cd09377">
    <property type="entry name" value="LIM2_Lhx2_Lhx9"/>
    <property type="match status" value="1"/>
</dbReference>
<dbReference type="SUPFAM" id="SSF57716">
    <property type="entry name" value="Glucocorticoid receptor-like (DNA-binding domain)"/>
    <property type="match status" value="2"/>
</dbReference>
<comment type="subcellular location">
    <subcellularLocation>
        <location evidence="1 9 11">Nucleus</location>
    </subcellularLocation>
</comment>
<evidence type="ECO:0000256" key="3">
    <source>
        <dbReference type="ARBA" id="ARBA00022737"/>
    </source>
</evidence>
<evidence type="ECO:0000256" key="12">
    <source>
        <dbReference type="SAM" id="MobiDB-lite"/>
    </source>
</evidence>
<dbReference type="PROSITE" id="PS00027">
    <property type="entry name" value="HOMEOBOX_1"/>
    <property type="match status" value="1"/>
</dbReference>